<sequence length="584" mass="62521">MIRPRYLAFLACGIDADADWKDPLDGPVANAFGLMTIVDHPGLHLMAASPGLGLGGENIVLGEVFRRDDCARVRSFESAESRAIVATGGTRLADEYWGAYLAILSDEGGGFMVLRAPLGDLPVYVWQSQHGLVIASDVELLVRIAGYRPSIDWVGVAEHLVAPDLRRPRTCLAGLYELSGGSRGRWHRGAWTVDDIWSPWRAVAAEPLRVDSRDAAELLASTIQSAVTARLAQFDRMLGLVSGGLDSSIVAACVADMDKAATALTMVTRDRGGDERHYAEALTSHLGMSLRSVLREPVEIDLFKSAAAGLPRPSARSFAQATRAAAHAAACETGAQAIVHGGGGDNVFCSVQSAAPLTDRLLAGGDLQGSWKVAGDIAMLTQASVGRVLWQAIRRLRRDPAYRVAGDRSLLSSCAVAAASSALDHPWLLPPPGAMPGSAAHIGLIAAAQSVVESPDPRAAVPSVAPLIAQPIVEACVAIPSWHWFDRGHNRAVARHAFNDYLPEPIAWRRSKGAMDSFVIEIFERNRDVIAQLVKEGLLAAHGFVDRNAIAGILDQRGPTRGHGYARLMHFADVEAWLRSWISV</sequence>
<dbReference type="PIRSF" id="PIRSF001589">
    <property type="entry name" value="Asn_synthetase_glu-h"/>
    <property type="match status" value="1"/>
</dbReference>
<dbReference type="InterPro" id="IPR029055">
    <property type="entry name" value="Ntn_hydrolases_N"/>
</dbReference>
<feature type="domain" description="Asparagine synthetase" evidence="5">
    <location>
        <begin position="465"/>
        <end position="579"/>
    </location>
</feature>
<dbReference type="Proteomes" id="UP001302249">
    <property type="component" value="Chromosome"/>
</dbReference>
<gene>
    <name evidence="6" type="ORF">RPR59_13555</name>
</gene>
<accession>A0ABZ0B7P6</accession>
<dbReference type="Gene3D" id="3.40.50.620">
    <property type="entry name" value="HUPs"/>
    <property type="match status" value="1"/>
</dbReference>
<evidence type="ECO:0000256" key="4">
    <source>
        <dbReference type="ARBA" id="ARBA00048741"/>
    </source>
</evidence>
<evidence type="ECO:0000256" key="2">
    <source>
        <dbReference type="ARBA" id="ARBA00005752"/>
    </source>
</evidence>
<dbReference type="InterPro" id="IPR014729">
    <property type="entry name" value="Rossmann-like_a/b/a_fold"/>
</dbReference>
<proteinExistence type="inferred from homology"/>
<comment type="similarity">
    <text evidence="2">Belongs to the asparagine synthetase family.</text>
</comment>
<comment type="pathway">
    <text evidence="1">Amino-acid biosynthesis; L-asparagine biosynthesis; L-asparagine from L-aspartate (L-Gln route): step 1/1.</text>
</comment>
<dbReference type="PANTHER" id="PTHR43284">
    <property type="entry name" value="ASPARAGINE SYNTHETASE (GLUTAMINE-HYDROLYZING)"/>
    <property type="match status" value="1"/>
</dbReference>
<protein>
    <recommendedName>
        <fullName evidence="3">asparagine synthase (glutamine-hydrolyzing)</fullName>
        <ecNumber evidence="3">6.3.5.4</ecNumber>
    </recommendedName>
</protein>
<name>A0ABZ0B7P6_9SPHN</name>
<reference evidence="6 7" key="1">
    <citation type="submission" date="2023-09" db="EMBL/GenBank/DDBJ databases">
        <authorList>
            <person name="Rey-Velasco X."/>
        </authorList>
    </citation>
    <scope>NUCLEOTIDE SEQUENCE [LARGE SCALE GENOMIC DNA]</scope>
    <source>
        <strain evidence="6 7">W311</strain>
    </source>
</reference>
<dbReference type="InterPro" id="IPR051786">
    <property type="entry name" value="ASN_synthetase/amidase"/>
</dbReference>
<dbReference type="SUPFAM" id="SSF52402">
    <property type="entry name" value="Adenine nucleotide alpha hydrolases-like"/>
    <property type="match status" value="1"/>
</dbReference>
<dbReference type="InterPro" id="IPR001962">
    <property type="entry name" value="Asn_synthase"/>
</dbReference>
<keyword evidence="7" id="KW-1185">Reference proteome</keyword>
<organism evidence="6 7">
    <name type="scientific">Stakelama saccharophila</name>
    <dbReference type="NCBI Taxonomy" id="3075605"/>
    <lineage>
        <taxon>Bacteria</taxon>
        <taxon>Pseudomonadati</taxon>
        <taxon>Pseudomonadota</taxon>
        <taxon>Alphaproteobacteria</taxon>
        <taxon>Sphingomonadales</taxon>
        <taxon>Sphingomonadaceae</taxon>
        <taxon>Stakelama</taxon>
    </lineage>
</organism>
<dbReference type="Pfam" id="PF00733">
    <property type="entry name" value="Asn_synthase"/>
    <property type="match status" value="2"/>
</dbReference>
<dbReference type="PANTHER" id="PTHR43284:SF1">
    <property type="entry name" value="ASPARAGINE SYNTHETASE"/>
    <property type="match status" value="1"/>
</dbReference>
<feature type="domain" description="Asparagine synthetase" evidence="5">
    <location>
        <begin position="219"/>
        <end position="357"/>
    </location>
</feature>
<dbReference type="RefSeq" id="WP_313914930.1">
    <property type="nucleotide sequence ID" value="NZ_CP135076.1"/>
</dbReference>
<dbReference type="SUPFAM" id="SSF56235">
    <property type="entry name" value="N-terminal nucleophile aminohydrolases (Ntn hydrolases)"/>
    <property type="match status" value="1"/>
</dbReference>
<comment type="catalytic activity">
    <reaction evidence="4">
        <text>L-aspartate + L-glutamine + ATP + H2O = L-asparagine + L-glutamate + AMP + diphosphate + H(+)</text>
        <dbReference type="Rhea" id="RHEA:12228"/>
        <dbReference type="ChEBI" id="CHEBI:15377"/>
        <dbReference type="ChEBI" id="CHEBI:15378"/>
        <dbReference type="ChEBI" id="CHEBI:29985"/>
        <dbReference type="ChEBI" id="CHEBI:29991"/>
        <dbReference type="ChEBI" id="CHEBI:30616"/>
        <dbReference type="ChEBI" id="CHEBI:33019"/>
        <dbReference type="ChEBI" id="CHEBI:58048"/>
        <dbReference type="ChEBI" id="CHEBI:58359"/>
        <dbReference type="ChEBI" id="CHEBI:456215"/>
        <dbReference type="EC" id="6.3.5.4"/>
    </reaction>
</comment>
<evidence type="ECO:0000313" key="6">
    <source>
        <dbReference type="EMBL" id="WNO53452.1"/>
    </source>
</evidence>
<dbReference type="InterPro" id="IPR006426">
    <property type="entry name" value="Asn_synth_AEB"/>
</dbReference>
<evidence type="ECO:0000256" key="1">
    <source>
        <dbReference type="ARBA" id="ARBA00005187"/>
    </source>
</evidence>
<dbReference type="EC" id="6.3.5.4" evidence="3"/>
<evidence type="ECO:0000259" key="5">
    <source>
        <dbReference type="Pfam" id="PF00733"/>
    </source>
</evidence>
<dbReference type="EMBL" id="CP135076">
    <property type="protein sequence ID" value="WNO53452.1"/>
    <property type="molecule type" value="Genomic_DNA"/>
</dbReference>
<evidence type="ECO:0000256" key="3">
    <source>
        <dbReference type="ARBA" id="ARBA00012737"/>
    </source>
</evidence>
<evidence type="ECO:0000313" key="7">
    <source>
        <dbReference type="Proteomes" id="UP001302249"/>
    </source>
</evidence>